<sequence length="260" mass="26687">MPAPTTTHQVLDSFRLDGKVALVTGASSGLGVAFAQALAEAGADVVLAARRADGLNETAVSIEATGRGALCVVTDVADPGQCDRVVSEAIAAFGAVDVLINNAGVGSAHPATRETPEQFRSVIDVNLNGAYWMAQACGRVMRTGSSIINIASILGITTGGLPQAAYSASKAGLMGLTRDLAQQWGLRKGIRVNALAPGFFHSEMTGAYQQGYLDSQQQRTVLGRMGDPTELAATAVWLASPAAGYVVGQTIVVDGGLTIT</sequence>
<dbReference type="InterPro" id="IPR020904">
    <property type="entry name" value="Sc_DH/Rdtase_CS"/>
</dbReference>
<dbReference type="EMBL" id="OY726397">
    <property type="protein sequence ID" value="CAJ1510010.1"/>
    <property type="molecule type" value="Genomic_DNA"/>
</dbReference>
<proteinExistence type="inferred from homology"/>
<name>A0ABM9M4E6_9MYCO</name>
<dbReference type="PROSITE" id="PS00061">
    <property type="entry name" value="ADH_SHORT"/>
    <property type="match status" value="1"/>
</dbReference>
<dbReference type="RefSeq" id="WP_308482975.1">
    <property type="nucleotide sequence ID" value="NZ_OY726397.1"/>
</dbReference>
<evidence type="ECO:0000259" key="3">
    <source>
        <dbReference type="SMART" id="SM00822"/>
    </source>
</evidence>
<dbReference type="SMART" id="SM00822">
    <property type="entry name" value="PKS_KR"/>
    <property type="match status" value="1"/>
</dbReference>
<dbReference type="Proteomes" id="UP001190465">
    <property type="component" value="Chromosome"/>
</dbReference>
<evidence type="ECO:0000256" key="1">
    <source>
        <dbReference type="ARBA" id="ARBA00006484"/>
    </source>
</evidence>
<dbReference type="PRINTS" id="PR00081">
    <property type="entry name" value="GDHRDH"/>
</dbReference>
<dbReference type="Pfam" id="PF13561">
    <property type="entry name" value="adh_short_C2"/>
    <property type="match status" value="1"/>
</dbReference>
<dbReference type="SUPFAM" id="SSF51735">
    <property type="entry name" value="NAD(P)-binding Rossmann-fold domains"/>
    <property type="match status" value="1"/>
</dbReference>
<evidence type="ECO:0000256" key="2">
    <source>
        <dbReference type="ARBA" id="ARBA00023002"/>
    </source>
</evidence>
<keyword evidence="2" id="KW-0560">Oxidoreductase</keyword>
<keyword evidence="5" id="KW-1185">Reference proteome</keyword>
<dbReference type="PANTHER" id="PTHR42760">
    <property type="entry name" value="SHORT-CHAIN DEHYDROGENASES/REDUCTASES FAMILY MEMBER"/>
    <property type="match status" value="1"/>
</dbReference>
<protein>
    <submittedName>
        <fullName evidence="4">SDR family oxidoreductase</fullName>
    </submittedName>
</protein>
<comment type="similarity">
    <text evidence="1">Belongs to the short-chain dehydrogenases/reductases (SDR) family.</text>
</comment>
<reference evidence="4 5" key="1">
    <citation type="submission" date="2023-08" db="EMBL/GenBank/DDBJ databases">
        <authorList>
            <person name="Folkvardsen B D."/>
            <person name="Norman A."/>
        </authorList>
    </citation>
    <scope>NUCLEOTIDE SEQUENCE [LARGE SCALE GENOMIC DNA]</scope>
    <source>
        <strain evidence="4 5">Mu0053</strain>
    </source>
</reference>
<dbReference type="PRINTS" id="PR00080">
    <property type="entry name" value="SDRFAMILY"/>
</dbReference>
<evidence type="ECO:0000313" key="5">
    <source>
        <dbReference type="Proteomes" id="UP001190465"/>
    </source>
</evidence>
<dbReference type="Gene3D" id="3.40.50.720">
    <property type="entry name" value="NAD(P)-binding Rossmann-like Domain"/>
    <property type="match status" value="1"/>
</dbReference>
<evidence type="ECO:0000313" key="4">
    <source>
        <dbReference type="EMBL" id="CAJ1510010.1"/>
    </source>
</evidence>
<dbReference type="PANTHER" id="PTHR42760:SF133">
    <property type="entry name" value="3-OXOACYL-[ACYL-CARRIER-PROTEIN] REDUCTASE"/>
    <property type="match status" value="1"/>
</dbReference>
<gene>
    <name evidence="4" type="ORF">MU0053_004397</name>
</gene>
<organism evidence="4 5">
    <name type="scientific">[Mycobacterium] burgundiense</name>
    <dbReference type="NCBI Taxonomy" id="3064286"/>
    <lineage>
        <taxon>Bacteria</taxon>
        <taxon>Bacillati</taxon>
        <taxon>Actinomycetota</taxon>
        <taxon>Actinomycetes</taxon>
        <taxon>Mycobacteriales</taxon>
        <taxon>Mycobacteriaceae</taxon>
        <taxon>Mycolicibacterium</taxon>
    </lineage>
</organism>
<dbReference type="InterPro" id="IPR036291">
    <property type="entry name" value="NAD(P)-bd_dom_sf"/>
</dbReference>
<accession>A0ABM9M4E6</accession>
<dbReference type="InterPro" id="IPR057326">
    <property type="entry name" value="KR_dom"/>
</dbReference>
<feature type="domain" description="Ketoreductase" evidence="3">
    <location>
        <begin position="19"/>
        <end position="198"/>
    </location>
</feature>
<dbReference type="InterPro" id="IPR002347">
    <property type="entry name" value="SDR_fam"/>
</dbReference>